<evidence type="ECO:0000313" key="3">
    <source>
        <dbReference type="Proteomes" id="UP000228976"/>
    </source>
</evidence>
<dbReference type="AlphaFoldDB" id="A0A261FAI5"/>
<name>A0A261FAI5_9BIFI</name>
<reference evidence="2 3" key="1">
    <citation type="journal article" date="2017" name="BMC Genomics">
        <title>Comparative genomic and phylogenomic analyses of the Bifidobacteriaceae family.</title>
        <authorList>
            <person name="Lugli G.A."/>
            <person name="Milani C."/>
            <person name="Turroni F."/>
            <person name="Duranti S."/>
            <person name="Mancabelli L."/>
            <person name="Mangifesta M."/>
            <person name="Ferrario C."/>
            <person name="Modesto M."/>
            <person name="Mattarelli P."/>
            <person name="Jiri K."/>
            <person name="van Sinderen D."/>
            <person name="Ventura M."/>
        </authorList>
    </citation>
    <scope>NUCLEOTIDE SEQUENCE [LARGE SCALE GENOMIC DNA]</scope>
    <source>
        <strain evidence="2 3">LMG 21773</strain>
    </source>
</reference>
<organism evidence="2 3">
    <name type="scientific">Aeriscardovia aeriphila</name>
    <dbReference type="NCBI Taxonomy" id="218139"/>
    <lineage>
        <taxon>Bacteria</taxon>
        <taxon>Bacillati</taxon>
        <taxon>Actinomycetota</taxon>
        <taxon>Actinomycetes</taxon>
        <taxon>Bifidobacteriales</taxon>
        <taxon>Bifidobacteriaceae</taxon>
        <taxon>Aeriscardovia</taxon>
    </lineage>
</organism>
<dbReference type="RefSeq" id="WP_094689622.1">
    <property type="nucleotide sequence ID" value="NZ_JACBYZ010000001.1"/>
</dbReference>
<keyword evidence="1" id="KW-0472">Membrane</keyword>
<proteinExistence type="predicted"/>
<evidence type="ECO:0000313" key="2">
    <source>
        <dbReference type="EMBL" id="OZG56055.1"/>
    </source>
</evidence>
<gene>
    <name evidence="2" type="ORF">AEAE_0543</name>
</gene>
<sequence length="77" mass="8652">MNTILFSSIAIALLVILLLGNIVLYLLKQENPFSATIHWLGYTAVAFLLLAILMHAPQWALLTLTVLLAWAYQIKEQ</sequence>
<accession>A0A261FAI5</accession>
<keyword evidence="1" id="KW-0812">Transmembrane</keyword>
<protein>
    <submittedName>
        <fullName evidence="2">Uncharacterized protein</fullName>
    </submittedName>
</protein>
<keyword evidence="1" id="KW-1133">Transmembrane helix</keyword>
<evidence type="ECO:0000256" key="1">
    <source>
        <dbReference type="SAM" id="Phobius"/>
    </source>
</evidence>
<comment type="caution">
    <text evidence="2">The sequence shown here is derived from an EMBL/GenBank/DDBJ whole genome shotgun (WGS) entry which is preliminary data.</text>
</comment>
<feature type="transmembrane region" description="Helical" evidence="1">
    <location>
        <begin position="6"/>
        <end position="27"/>
    </location>
</feature>
<keyword evidence="3" id="KW-1185">Reference proteome</keyword>
<dbReference type="EMBL" id="MWWU01000002">
    <property type="protein sequence ID" value="OZG56055.1"/>
    <property type="molecule type" value="Genomic_DNA"/>
</dbReference>
<feature type="transmembrane region" description="Helical" evidence="1">
    <location>
        <begin position="39"/>
        <end position="72"/>
    </location>
</feature>
<dbReference type="Proteomes" id="UP000228976">
    <property type="component" value="Unassembled WGS sequence"/>
</dbReference>